<dbReference type="Pfam" id="PF18560">
    <property type="entry name" value="Lectin_like"/>
    <property type="match status" value="1"/>
</dbReference>
<sequence length="1189" mass="130668">MKFLKISIVFLFLLIMTMGVACAEDANQTVSDTLELDDTQDVISDASELSYDDLSKNISESSGSITLESDYKYKDTDSVKHIEFTKKVFTIDGNNHVIDADGKTVIFKVNGGNITLKNLVLKNTNDTAIDVRNGVLNTINVTFINANSQDYGGAVYLGNNSKYYSTNDKFTDNSAKTAGSSIFTLSSTIDIKNATFTNRNPIRWGLIYGSDSIINVSDTTFANATSRYATAIYNLGITQITRSKFINLRANATGGAIAVKGEDEKGFAELLITDCEFTNVSAGRNGGAIFADIAADSDTRGEGKVIITNTAFNKNTAEFGGAILQLGGTLALINSTFTNNTSSENGGAVYTSRANVVILPGTFTNNRAQETNGYGGALYLDHGEAIIVNSTFTDNSADNGEAIYCYEMMYIIKNTPFKNNTIYTRFDDEGSSITNCGEYTGKINDTNMTYVIRYNGEEIILNPQHIDGSAKDSYFNLNDLGLVTRVKNQGSMGSCWAFGAAGAFESSYLIATGIELDVSENNIKSLCLPYSEYGQTSTTEAGNMVITAAYFVSWLGAINTTDDIYDELGKVSGLQYGPDAVRTVNAVFINIKDKNAIKEYLTTHGAMNMFLYGADSRDPSYSQIYKSVYNNKYGGNHYVTLVGWNDSFSKNHFSTPAPGNGAWICKNSWGSEWGDGGYFYVSYYDKSLVANAVGFTFDNVEHYEKLYQNGIIGMHEFDDDYDTYGQIFTSENGDIIAAAGTYFETAGSPYTISVYVDGRMVYSQSGKSSHAGYETVKLNRYIAVDANRTFEIRIKSASVPIVKNSRSITQKDVNYVISEGKKIDLGSRNYYAPIKAYTYHNSEITKNVVNYYDNATETIFTVYNILEGDTIQANFNNKNYTIQLNNHTGSISLGILPTGEYIVTLTYNNMTLSTPVLIKTTIFSDDQKDMTLAYNAGGSFAVQFLDSNGKPLANTKVSAKFDNQELSGAITNEEGILSINIHPTNPIGKHYIDYVNPKNGETLRVTINIVSRFSGNANVNMYYYDGHTYKVRVKGNDGKFVEEDQIVTIKIGKHTFKVKTDEDGYAILKIPSKITPGKYTISATYKGQTVKNTLTVKQVLKTKKSVKVKKSAKKLVLKATLKKGKTALKGKVIKFKVKGKTYKAKTNKKGIAKVTIKKSVIKKLKAGKKYTIKVSYLSDVVKATLKVRR</sequence>
<evidence type="ECO:0000313" key="10">
    <source>
        <dbReference type="Proteomes" id="UP000251717"/>
    </source>
</evidence>
<organism evidence="9 10">
    <name type="scientific">Methanobrevibacter thaueri</name>
    <dbReference type="NCBI Taxonomy" id="190975"/>
    <lineage>
        <taxon>Archaea</taxon>
        <taxon>Methanobacteriati</taxon>
        <taxon>Methanobacteriota</taxon>
        <taxon>Methanomada group</taxon>
        <taxon>Methanobacteria</taxon>
        <taxon>Methanobacteriales</taxon>
        <taxon>Methanobacteriaceae</taxon>
        <taxon>Methanobrevibacter</taxon>
    </lineage>
</organism>
<dbReference type="OrthoDB" id="78423at2157"/>
<dbReference type="Proteomes" id="UP000251717">
    <property type="component" value="Unassembled WGS sequence"/>
</dbReference>
<dbReference type="PANTHER" id="PTHR11319">
    <property type="entry name" value="G PROTEIN-COUPLED RECEPTOR-RELATED"/>
    <property type="match status" value="1"/>
</dbReference>
<dbReference type="SUPFAM" id="SSF51126">
    <property type="entry name" value="Pectin lyase-like"/>
    <property type="match status" value="2"/>
</dbReference>
<feature type="domain" description="Peptidase C1A papain C-terminal" evidence="8">
    <location>
        <begin position="471"/>
        <end position="697"/>
    </location>
</feature>
<dbReference type="PROSITE" id="PS51257">
    <property type="entry name" value="PROKAR_LIPOPROTEIN"/>
    <property type="match status" value="1"/>
</dbReference>
<evidence type="ECO:0000313" key="9">
    <source>
        <dbReference type="EMBL" id="PWB86903.1"/>
    </source>
</evidence>
<dbReference type="SMART" id="SM00645">
    <property type="entry name" value="Pept_C1"/>
    <property type="match status" value="1"/>
</dbReference>
<dbReference type="InterPro" id="IPR038765">
    <property type="entry name" value="Papain-like_cys_pep_sf"/>
</dbReference>
<dbReference type="SUPFAM" id="SSF54001">
    <property type="entry name" value="Cysteine proteinases"/>
    <property type="match status" value="1"/>
</dbReference>
<dbReference type="Gene3D" id="3.90.70.10">
    <property type="entry name" value="Cysteine proteinases"/>
    <property type="match status" value="1"/>
</dbReference>
<keyword evidence="9" id="KW-0645">Protease</keyword>
<keyword evidence="10" id="KW-1185">Reference proteome</keyword>
<dbReference type="GO" id="GO:0008234">
    <property type="term" value="F:cysteine-type peptidase activity"/>
    <property type="evidence" value="ECO:0007669"/>
    <property type="project" value="InterPro"/>
</dbReference>
<evidence type="ECO:0000256" key="1">
    <source>
        <dbReference type="ARBA" id="ARBA00004196"/>
    </source>
</evidence>
<comment type="subcellular location">
    <subcellularLocation>
        <location evidence="1">Cell envelope</location>
    </subcellularLocation>
    <subcellularLocation>
        <location evidence="2">Cell outer membrane</location>
    </subcellularLocation>
    <subcellularLocation>
        <location evidence="3">Secreted</location>
    </subcellularLocation>
</comment>
<dbReference type="GO" id="GO:0005576">
    <property type="term" value="C:extracellular region"/>
    <property type="evidence" value="ECO:0007669"/>
    <property type="project" value="UniProtKB-SubCell"/>
</dbReference>
<dbReference type="NCBIfam" id="TIGR01376">
    <property type="entry name" value="POMP_repeat"/>
    <property type="match status" value="1"/>
</dbReference>
<dbReference type="Pfam" id="PF00112">
    <property type="entry name" value="Peptidase_C1"/>
    <property type="match status" value="1"/>
</dbReference>
<dbReference type="PANTHER" id="PTHR11319:SF35">
    <property type="entry name" value="OUTER MEMBRANE PROTEIN PMPC-RELATED"/>
    <property type="match status" value="1"/>
</dbReference>
<evidence type="ECO:0000256" key="5">
    <source>
        <dbReference type="ARBA" id="ARBA00022729"/>
    </source>
</evidence>
<protein>
    <submittedName>
        <fullName evidence="9">Papain family cysteine protease</fullName>
    </submittedName>
</protein>
<evidence type="ECO:0000256" key="7">
    <source>
        <dbReference type="ARBA" id="ARBA00023237"/>
    </source>
</evidence>
<evidence type="ECO:0000256" key="3">
    <source>
        <dbReference type="ARBA" id="ARBA00004613"/>
    </source>
</evidence>
<dbReference type="AlphaFoldDB" id="A0A315XM44"/>
<dbReference type="PROSITE" id="PS00139">
    <property type="entry name" value="THIOL_PROTEASE_CYS"/>
    <property type="match status" value="1"/>
</dbReference>
<dbReference type="InterPro" id="IPR000668">
    <property type="entry name" value="Peptidase_C1A_C"/>
</dbReference>
<keyword evidence="6" id="KW-0472">Membrane</keyword>
<dbReference type="InterPro" id="IPR003368">
    <property type="entry name" value="POMP_repeat"/>
</dbReference>
<keyword evidence="5" id="KW-0732">Signal</keyword>
<gene>
    <name evidence="9" type="ORF">MBBTH_13170</name>
</gene>
<name>A0A315XM44_9EURY</name>
<dbReference type="SMART" id="SM00710">
    <property type="entry name" value="PbH1"/>
    <property type="match status" value="5"/>
</dbReference>
<dbReference type="InterPro" id="IPR040528">
    <property type="entry name" value="Lectin-like"/>
</dbReference>
<dbReference type="CDD" id="cd02619">
    <property type="entry name" value="Peptidase_C1"/>
    <property type="match status" value="1"/>
</dbReference>
<reference evidence="9 10" key="1">
    <citation type="submission" date="2017-03" db="EMBL/GenBank/DDBJ databases">
        <title>Genome sequence of Methanobrevibacter thaueri.</title>
        <authorList>
            <person name="Poehlein A."/>
            <person name="Seedorf H."/>
            <person name="Daniel R."/>
        </authorList>
    </citation>
    <scope>NUCLEOTIDE SEQUENCE [LARGE SCALE GENOMIC DNA]</scope>
    <source>
        <strain evidence="9 10">DSM 11995</strain>
    </source>
</reference>
<proteinExistence type="predicted"/>
<evidence type="ECO:0000256" key="4">
    <source>
        <dbReference type="ARBA" id="ARBA00022525"/>
    </source>
</evidence>
<keyword evidence="7" id="KW-0998">Cell outer membrane</keyword>
<dbReference type="InterPro" id="IPR011050">
    <property type="entry name" value="Pectin_lyase_fold/virulence"/>
</dbReference>
<evidence type="ECO:0000256" key="6">
    <source>
        <dbReference type="ARBA" id="ARBA00023136"/>
    </source>
</evidence>
<dbReference type="InterPro" id="IPR000169">
    <property type="entry name" value="Pept_cys_AS"/>
</dbReference>
<dbReference type="InterPro" id="IPR006626">
    <property type="entry name" value="PbH1"/>
</dbReference>
<keyword evidence="9" id="KW-0378">Hydrolase</keyword>
<evidence type="ECO:0000256" key="2">
    <source>
        <dbReference type="ARBA" id="ARBA00004442"/>
    </source>
</evidence>
<evidence type="ECO:0000259" key="8">
    <source>
        <dbReference type="SMART" id="SM00645"/>
    </source>
</evidence>
<accession>A0A315XM44</accession>
<keyword evidence="4" id="KW-0964">Secreted</keyword>
<dbReference type="RefSeq" id="WP_116592259.1">
    <property type="nucleotide sequence ID" value="NZ_MZGS01000023.1"/>
</dbReference>
<comment type="caution">
    <text evidence="9">The sequence shown here is derived from an EMBL/GenBank/DDBJ whole genome shotgun (WGS) entry which is preliminary data.</text>
</comment>
<dbReference type="GO" id="GO:0006508">
    <property type="term" value="P:proteolysis"/>
    <property type="evidence" value="ECO:0007669"/>
    <property type="project" value="UniProtKB-KW"/>
</dbReference>
<dbReference type="EMBL" id="MZGS01000023">
    <property type="protein sequence ID" value="PWB86903.1"/>
    <property type="molecule type" value="Genomic_DNA"/>
</dbReference>
<dbReference type="Pfam" id="PF02415">
    <property type="entry name" value="Chlam_PMP"/>
    <property type="match status" value="1"/>
</dbReference>